<protein>
    <submittedName>
        <fullName evidence="1">Uncharacterized protein</fullName>
    </submittedName>
</protein>
<dbReference type="Proteomes" id="UP000827517">
    <property type="component" value="Segment"/>
</dbReference>
<keyword evidence="2" id="KW-1185">Reference proteome</keyword>
<dbReference type="RefSeq" id="YP_010667907.1">
    <property type="nucleotide sequence ID" value="NC_070952.1"/>
</dbReference>
<dbReference type="EMBL" id="MZ501267">
    <property type="protein sequence ID" value="QZA70629.1"/>
    <property type="molecule type" value="Genomic_DNA"/>
</dbReference>
<gene>
    <name evidence="1" type="primary">153</name>
    <name evidence="1" type="ORF">AH04_153</name>
</gene>
<organism evidence="1 2">
    <name type="scientific">Erwinia phage AH04</name>
    <dbReference type="NCBI Taxonomy" id="2869569"/>
    <lineage>
        <taxon>Viruses</taxon>
        <taxon>Duplodnaviria</taxon>
        <taxon>Heunggongvirae</taxon>
        <taxon>Uroviricota</taxon>
        <taxon>Caudoviricetes</taxon>
        <taxon>Chimalliviridae</taxon>
        <taxon>Meadowvirus</taxon>
        <taxon>Meadowvirus AH04</taxon>
    </lineage>
</organism>
<evidence type="ECO:0000313" key="1">
    <source>
        <dbReference type="EMBL" id="QZA70629.1"/>
    </source>
</evidence>
<proteinExistence type="predicted"/>
<sequence length="205" mass="23423">MNIEAVYQGWTMGEGRNRLAVVITNREHDRGGQLGRTDEYGSVVTIGEGNDRLITILSITDLKHPNCKSSLADILTTHSRQMKLGTFGEVHAPHHSDYELLITPLRRLGIDHIHDDVKEYVQIPFFFAGDQHWEFRTKAIGVYVAYRKYDGSYYTTKIERTLDNFVHPLREGVPDNNIISRKEVIEFTSLTAKPLDFSDATNLFN</sequence>
<dbReference type="KEGG" id="vg:77944034"/>
<accession>A0AAE7X1L8</accession>
<name>A0AAE7X1L8_9CAUD</name>
<dbReference type="GeneID" id="77944034"/>
<evidence type="ECO:0000313" key="2">
    <source>
        <dbReference type="Proteomes" id="UP000827517"/>
    </source>
</evidence>
<reference evidence="1" key="1">
    <citation type="submission" date="2021-07" db="EMBL/GenBank/DDBJ databases">
        <authorList>
            <person name="Roth S.J."/>
            <person name="Krukonis G.P."/>
            <person name="Delesalle V.A."/>
        </authorList>
    </citation>
    <scope>NUCLEOTIDE SEQUENCE</scope>
</reference>